<dbReference type="PROSITE" id="PS00086">
    <property type="entry name" value="CYTOCHROME_P450"/>
    <property type="match status" value="1"/>
</dbReference>
<dbReference type="InterPro" id="IPR036396">
    <property type="entry name" value="Cyt_P450_sf"/>
</dbReference>
<accession>A0A1M5HZ26</accession>
<dbReference type="InterPro" id="IPR017972">
    <property type="entry name" value="Cyt_P450_CS"/>
</dbReference>
<sequence>MLTPVVTSAVLEDPRYRVPAAPPAASGLAWLRSRAPRFCDGPEHARRRAVLDDLLTATTVIPNSAADPAVVLLGGLGLPAERAGDVARVAAAYQPHAPQSAGADAALERLVAACGGRSDATAARLCLLVQAYAGLSALARQRREGRAGPPVPTTRRVAPGGTEVEVDLTDAPFGRGPHACPGRALAEAWSAAWREGCPEAWPAVLA</sequence>
<dbReference type="RefSeq" id="WP_217651192.1">
    <property type="nucleotide sequence ID" value="NZ_FQVX01000002.1"/>
</dbReference>
<dbReference type="GO" id="GO:0005506">
    <property type="term" value="F:iron ion binding"/>
    <property type="evidence" value="ECO:0007669"/>
    <property type="project" value="InterPro"/>
</dbReference>
<reference evidence="1 2" key="1">
    <citation type="submission" date="2016-11" db="EMBL/GenBank/DDBJ databases">
        <authorList>
            <person name="Jaros S."/>
            <person name="Januszkiewicz K."/>
            <person name="Wedrychowicz H."/>
        </authorList>
    </citation>
    <scope>NUCLEOTIDE SEQUENCE [LARGE SCALE GENOMIC DNA]</scope>
    <source>
        <strain evidence="1 2">DSM 45408</strain>
    </source>
</reference>
<name>A0A1M5HZ26_9ACTN</name>
<dbReference type="GO" id="GO:0004497">
    <property type="term" value="F:monooxygenase activity"/>
    <property type="evidence" value="ECO:0007669"/>
    <property type="project" value="InterPro"/>
</dbReference>
<protein>
    <recommendedName>
        <fullName evidence="3">Cytochrome P450</fullName>
    </recommendedName>
</protein>
<organism evidence="1 2">
    <name type="scientific">Geodermatophilus nigrescens</name>
    <dbReference type="NCBI Taxonomy" id="1070870"/>
    <lineage>
        <taxon>Bacteria</taxon>
        <taxon>Bacillati</taxon>
        <taxon>Actinomycetota</taxon>
        <taxon>Actinomycetes</taxon>
        <taxon>Geodermatophilales</taxon>
        <taxon>Geodermatophilaceae</taxon>
        <taxon>Geodermatophilus</taxon>
    </lineage>
</organism>
<dbReference type="AlphaFoldDB" id="A0A1M5HZ26"/>
<dbReference type="STRING" id="1070870.SAMN05444351_1806"/>
<evidence type="ECO:0000313" key="1">
    <source>
        <dbReference type="EMBL" id="SHG21059.1"/>
    </source>
</evidence>
<dbReference type="SUPFAM" id="SSF48264">
    <property type="entry name" value="Cytochrome P450"/>
    <property type="match status" value="1"/>
</dbReference>
<dbReference type="GO" id="GO:0016705">
    <property type="term" value="F:oxidoreductase activity, acting on paired donors, with incorporation or reduction of molecular oxygen"/>
    <property type="evidence" value="ECO:0007669"/>
    <property type="project" value="InterPro"/>
</dbReference>
<proteinExistence type="predicted"/>
<dbReference type="GO" id="GO:0020037">
    <property type="term" value="F:heme binding"/>
    <property type="evidence" value="ECO:0007669"/>
    <property type="project" value="InterPro"/>
</dbReference>
<evidence type="ECO:0000313" key="2">
    <source>
        <dbReference type="Proteomes" id="UP000184471"/>
    </source>
</evidence>
<dbReference type="EMBL" id="FQVX01000002">
    <property type="protein sequence ID" value="SHG21059.1"/>
    <property type="molecule type" value="Genomic_DNA"/>
</dbReference>
<evidence type="ECO:0008006" key="3">
    <source>
        <dbReference type="Google" id="ProtNLM"/>
    </source>
</evidence>
<dbReference type="Proteomes" id="UP000184471">
    <property type="component" value="Unassembled WGS sequence"/>
</dbReference>
<keyword evidence="2" id="KW-1185">Reference proteome</keyword>
<gene>
    <name evidence="1" type="ORF">SAMN05444351_1806</name>
</gene>